<sequence length="299" mass="34025">MKIVTSIYNTESCFLLSPEWRDIAFDNTASSLEEHLYTNVLSLLAELSVLLKDLKELNPLLMPIKQPPNNILAKQSFDIEGTLRQYLSPDTDQETANTPLTASDLEYISVPDPQMESRLRESYPLLNKAYALKSSLHTTAAQLGCHLTDGSFAQELPSYGPSNPLPTFYRFPRWRTARVYTIHWSLTILLNKTLLKLLPQRDPSRYALEAECRTVALEICKSWENAWANRPIGACHVWLGFVVAYEFCGDEVQTWVLESLNRLLEYQGVGEWKWTEEVVGLMCKRLMGEGDVLSSMGVR</sequence>
<gene>
    <name evidence="1" type="ORF">SLS60_010629</name>
</gene>
<dbReference type="EMBL" id="JAKJXO020000018">
    <property type="protein sequence ID" value="KAL1593896.1"/>
    <property type="molecule type" value="Genomic_DNA"/>
</dbReference>
<dbReference type="Proteomes" id="UP001521785">
    <property type="component" value="Unassembled WGS sequence"/>
</dbReference>
<keyword evidence="2" id="KW-1185">Reference proteome</keyword>
<comment type="caution">
    <text evidence="1">The sequence shown here is derived from an EMBL/GenBank/DDBJ whole genome shotgun (WGS) entry which is preliminary data.</text>
</comment>
<organism evidence="1 2">
    <name type="scientific">Paraconiothyrium brasiliense</name>
    <dbReference type="NCBI Taxonomy" id="300254"/>
    <lineage>
        <taxon>Eukaryota</taxon>
        <taxon>Fungi</taxon>
        <taxon>Dikarya</taxon>
        <taxon>Ascomycota</taxon>
        <taxon>Pezizomycotina</taxon>
        <taxon>Dothideomycetes</taxon>
        <taxon>Pleosporomycetidae</taxon>
        <taxon>Pleosporales</taxon>
        <taxon>Massarineae</taxon>
        <taxon>Didymosphaeriaceae</taxon>
        <taxon>Paraconiothyrium</taxon>
    </lineage>
</organism>
<evidence type="ECO:0000313" key="1">
    <source>
        <dbReference type="EMBL" id="KAL1593896.1"/>
    </source>
</evidence>
<name>A0ABR3QP11_9PLEO</name>
<evidence type="ECO:0000313" key="2">
    <source>
        <dbReference type="Proteomes" id="UP001521785"/>
    </source>
</evidence>
<reference evidence="1 2" key="1">
    <citation type="submission" date="2024-02" db="EMBL/GenBank/DDBJ databases">
        <title>De novo assembly and annotation of 12 fungi associated with fruit tree decline syndrome in Ontario, Canada.</title>
        <authorList>
            <person name="Sulman M."/>
            <person name="Ellouze W."/>
            <person name="Ilyukhin E."/>
        </authorList>
    </citation>
    <scope>NUCLEOTIDE SEQUENCE [LARGE SCALE GENOMIC DNA]</scope>
    <source>
        <strain evidence="1 2">M42-189</strain>
    </source>
</reference>
<protein>
    <submittedName>
        <fullName evidence="1">Uncharacterized protein</fullName>
    </submittedName>
</protein>
<proteinExistence type="predicted"/>
<accession>A0ABR3QP11</accession>